<gene>
    <name evidence="3" type="ORF">Ctob_015488</name>
</gene>
<name>A0A0M0K2H5_9EUKA</name>
<accession>A0A0M0K2H5</accession>
<dbReference type="AlphaFoldDB" id="A0A0M0K2H5"/>
<proteinExistence type="predicted"/>
<evidence type="ECO:0000256" key="2">
    <source>
        <dbReference type="SAM" id="MobiDB-lite"/>
    </source>
</evidence>
<comment type="caution">
    <text evidence="3">The sequence shown here is derived from an EMBL/GenBank/DDBJ whole genome shotgun (WGS) entry which is preliminary data.</text>
</comment>
<protein>
    <submittedName>
        <fullName evidence="3">Uncharacterized protein</fullName>
    </submittedName>
</protein>
<keyword evidence="1" id="KW-0175">Coiled coil</keyword>
<dbReference type="Proteomes" id="UP000037460">
    <property type="component" value="Unassembled WGS sequence"/>
</dbReference>
<reference evidence="4" key="1">
    <citation type="journal article" date="2015" name="PLoS Genet.">
        <title>Genome Sequence and Transcriptome Analyses of Chrysochromulina tobin: Metabolic Tools for Enhanced Algal Fitness in the Prominent Order Prymnesiales (Haptophyceae).</title>
        <authorList>
            <person name="Hovde B.T."/>
            <person name="Deodato C.R."/>
            <person name="Hunsperger H.M."/>
            <person name="Ryken S.A."/>
            <person name="Yost W."/>
            <person name="Jha R.K."/>
            <person name="Patterson J."/>
            <person name="Monnat R.J. Jr."/>
            <person name="Barlow S.B."/>
            <person name="Starkenburg S.R."/>
            <person name="Cattolico R.A."/>
        </authorList>
    </citation>
    <scope>NUCLEOTIDE SEQUENCE</scope>
    <source>
        <strain evidence="4">CCMP291</strain>
    </source>
</reference>
<organism evidence="3 4">
    <name type="scientific">Chrysochromulina tobinii</name>
    <dbReference type="NCBI Taxonomy" id="1460289"/>
    <lineage>
        <taxon>Eukaryota</taxon>
        <taxon>Haptista</taxon>
        <taxon>Haptophyta</taxon>
        <taxon>Prymnesiophyceae</taxon>
        <taxon>Prymnesiales</taxon>
        <taxon>Chrysochromulinaceae</taxon>
        <taxon>Chrysochromulina</taxon>
    </lineage>
</organism>
<feature type="non-terminal residue" evidence="3">
    <location>
        <position position="531"/>
    </location>
</feature>
<feature type="coiled-coil region" evidence="1">
    <location>
        <begin position="273"/>
        <end position="303"/>
    </location>
</feature>
<dbReference type="EMBL" id="JWZX01001625">
    <property type="protein sequence ID" value="KOO33004.1"/>
    <property type="molecule type" value="Genomic_DNA"/>
</dbReference>
<feature type="coiled-coil region" evidence="1">
    <location>
        <begin position="404"/>
        <end position="441"/>
    </location>
</feature>
<feature type="compositionally biased region" description="Basic and acidic residues" evidence="2">
    <location>
        <begin position="1"/>
        <end position="18"/>
    </location>
</feature>
<evidence type="ECO:0000313" key="3">
    <source>
        <dbReference type="EMBL" id="KOO33004.1"/>
    </source>
</evidence>
<feature type="region of interest" description="Disordered" evidence="2">
    <location>
        <begin position="1"/>
        <end position="20"/>
    </location>
</feature>
<sequence>MAPKEHAGDEKEKKHVNPKEQALLADAARRELAALTMIEAAIVTWLAADAGRNLKIKAEAEVAEAKLKVEKEETQTRSAIALEKIATAAADESREKVVSSKAAAIAAQEYAYEIAHSTDEAAALLQEAKADIKKSMLEVTIAEKALANAVERLRASSTDFKWAKREYERAEGLAADSKLAESAAADNVDKSEKLAEFLRLEAIAKADAFQGPRLELERVAEELEAKYEALREWKGSGTVWETRAEEDVKMKELEHRALQAKVTKNTHAETVARKGAEDAFKKIEQNKETAKRKSEAREAAEKTLSETRQVFEAAQLSSLEIQQQNDEAEKGLIAAKANQEAMTKNLEHAEFAASTKAVRKAQADADAAQVAELTEEKRLTTLVARALQMTEAVTRAIADRDAAIAKHQAKEVALEKAAEKIREAEARLMQADTLVAELEHVVLEIGIAKFASKDVHIAPEEAMSNAEGARRPRRTAALRDIRMIASRGAHELSVVDKWWLFRGWVAEGNHSEDMMWNVRKLFYSADGKELV</sequence>
<evidence type="ECO:0000256" key="1">
    <source>
        <dbReference type="SAM" id="Coils"/>
    </source>
</evidence>
<keyword evidence="4" id="KW-1185">Reference proteome</keyword>
<evidence type="ECO:0000313" key="4">
    <source>
        <dbReference type="Proteomes" id="UP000037460"/>
    </source>
</evidence>